<evidence type="ECO:0000259" key="7">
    <source>
        <dbReference type="Pfam" id="PF00884"/>
    </source>
</evidence>
<evidence type="ECO:0000256" key="5">
    <source>
        <dbReference type="ARBA" id="ARBA00022801"/>
    </source>
</evidence>
<evidence type="ECO:0000313" key="8">
    <source>
        <dbReference type="EMBL" id="NHE56645.1"/>
    </source>
</evidence>
<evidence type="ECO:0000256" key="4">
    <source>
        <dbReference type="ARBA" id="ARBA00022729"/>
    </source>
</evidence>
<sequence>MRPLYPFILILLLLAAGAFSSNKVGENKAKPNIVFIFIDDMGWKDVGFMGSEFYETPHIDQLAKKGMVFTQAYANAANCAPTRACLLSGQYSPRHGVYTVARSDRGDPKDRRLIPIPNSRTVPLEHVMIAEALKPAGYRSAAIGKWNVGNSPEKQGFDLGIPGSGFQGHFNDGGEYLTDHLTEKAVTFIQDNNPEKTGDPFFLYLAHYAVHTPIQAKDSLIHKYEQKEGSQEHNNTTYAAMIESVDQSVARINGILEDLGLIENTLLIFFSDNGGHGTYTSQKPLRGGKGMYYEGGVREPMFAYWPGKIKAGTVCEEPVIGIDFYPTFLELSGVEKPTDYVLDGRSLVPLLNGEKTLDRDALFWHFPAYLQSYEGMKKESRDTLFRSRPVSVIRKGDWKLLQFHEEWVLDGGRKNLAESNAVELYNLADDIGETTNLAAVQVDKRDELLDDLIKWQEEIDAPIPREINPEYVGKVKGK</sequence>
<comment type="caution">
    <text evidence="8">The sequence shown here is derived from an EMBL/GenBank/DDBJ whole genome shotgun (WGS) entry which is preliminary data.</text>
</comment>
<keyword evidence="3" id="KW-0479">Metal-binding</keyword>
<dbReference type="EMBL" id="JAANYN010000002">
    <property type="protein sequence ID" value="NHE56645.1"/>
    <property type="molecule type" value="Genomic_DNA"/>
</dbReference>
<reference evidence="8 9" key="1">
    <citation type="submission" date="2020-03" db="EMBL/GenBank/DDBJ databases">
        <title>Cyclobacterium plantarum sp. nov., a marine bacterium isolated from a coastal-marine wetland.</title>
        <authorList>
            <person name="Sanchez-Porro C."/>
            <person name="Ventosa A."/>
            <person name="Amoozegar M."/>
        </authorList>
    </citation>
    <scope>NUCLEOTIDE SEQUENCE [LARGE SCALE GENOMIC DNA]</scope>
    <source>
        <strain evidence="8 9">GBPx2</strain>
    </source>
</reference>
<gene>
    <name evidence="8" type="ORF">G9Q97_07440</name>
</gene>
<protein>
    <submittedName>
        <fullName evidence="8">Sulfatase</fullName>
    </submittedName>
</protein>
<evidence type="ECO:0000313" key="9">
    <source>
        <dbReference type="Proteomes" id="UP000649799"/>
    </source>
</evidence>
<keyword evidence="6" id="KW-0106">Calcium</keyword>
<keyword evidence="5" id="KW-0378">Hydrolase</keyword>
<comment type="cofactor">
    <cofactor evidence="1">
        <name>Ca(2+)</name>
        <dbReference type="ChEBI" id="CHEBI:29108"/>
    </cofactor>
</comment>
<dbReference type="SUPFAM" id="SSF53649">
    <property type="entry name" value="Alkaline phosphatase-like"/>
    <property type="match status" value="1"/>
</dbReference>
<dbReference type="Gene3D" id="3.30.1120.10">
    <property type="match status" value="1"/>
</dbReference>
<keyword evidence="9" id="KW-1185">Reference proteome</keyword>
<organism evidence="8 9">
    <name type="scientific">Cyclobacterium plantarum</name>
    <dbReference type="NCBI Taxonomy" id="2716263"/>
    <lineage>
        <taxon>Bacteria</taxon>
        <taxon>Pseudomonadati</taxon>
        <taxon>Bacteroidota</taxon>
        <taxon>Cytophagia</taxon>
        <taxon>Cytophagales</taxon>
        <taxon>Cyclobacteriaceae</taxon>
        <taxon>Cyclobacterium</taxon>
    </lineage>
</organism>
<proteinExistence type="inferred from homology"/>
<evidence type="ECO:0000256" key="1">
    <source>
        <dbReference type="ARBA" id="ARBA00001913"/>
    </source>
</evidence>
<comment type="similarity">
    <text evidence="2">Belongs to the sulfatase family.</text>
</comment>
<accession>A0ABX0H9J1</accession>
<dbReference type="InterPro" id="IPR050738">
    <property type="entry name" value="Sulfatase"/>
</dbReference>
<dbReference type="RefSeq" id="WP_166144789.1">
    <property type="nucleotide sequence ID" value="NZ_JAANYN010000002.1"/>
</dbReference>
<evidence type="ECO:0000256" key="2">
    <source>
        <dbReference type="ARBA" id="ARBA00008779"/>
    </source>
</evidence>
<dbReference type="PANTHER" id="PTHR42693">
    <property type="entry name" value="ARYLSULFATASE FAMILY MEMBER"/>
    <property type="match status" value="1"/>
</dbReference>
<dbReference type="Pfam" id="PF00884">
    <property type="entry name" value="Sulfatase"/>
    <property type="match status" value="1"/>
</dbReference>
<dbReference type="PANTHER" id="PTHR42693:SF42">
    <property type="entry name" value="ARYLSULFATASE G"/>
    <property type="match status" value="1"/>
</dbReference>
<dbReference type="CDD" id="cd16144">
    <property type="entry name" value="ARS_like"/>
    <property type="match status" value="1"/>
</dbReference>
<dbReference type="Gene3D" id="3.40.720.10">
    <property type="entry name" value="Alkaline Phosphatase, subunit A"/>
    <property type="match status" value="1"/>
</dbReference>
<dbReference type="InterPro" id="IPR000917">
    <property type="entry name" value="Sulfatase_N"/>
</dbReference>
<evidence type="ECO:0000256" key="6">
    <source>
        <dbReference type="ARBA" id="ARBA00022837"/>
    </source>
</evidence>
<evidence type="ECO:0000256" key="3">
    <source>
        <dbReference type="ARBA" id="ARBA00022723"/>
    </source>
</evidence>
<feature type="domain" description="Sulfatase N-terminal" evidence="7">
    <location>
        <begin position="31"/>
        <end position="334"/>
    </location>
</feature>
<dbReference type="Proteomes" id="UP000649799">
    <property type="component" value="Unassembled WGS sequence"/>
</dbReference>
<dbReference type="InterPro" id="IPR017850">
    <property type="entry name" value="Alkaline_phosphatase_core_sf"/>
</dbReference>
<name>A0ABX0H9J1_9BACT</name>
<keyword evidence="4" id="KW-0732">Signal</keyword>